<sequence>FSSLSYPESAITLEYLNPVCFWIDFKKVINVVVSVGWGPILTQTIY</sequence>
<accession>W1WFK4</accession>
<dbReference type="AlphaFoldDB" id="W1WFK4"/>
<dbReference type="EMBL" id="AZMM01018955">
    <property type="protein sequence ID" value="ETJ15890.1"/>
    <property type="molecule type" value="Genomic_DNA"/>
</dbReference>
<reference evidence="1" key="1">
    <citation type="submission" date="2013-12" db="EMBL/GenBank/DDBJ databases">
        <title>A Varibaculum cambriense genome reconstructed from a premature infant gut community with otherwise low bacterial novelty that shifts toward anaerobic metabolism during the third week of life.</title>
        <authorList>
            <person name="Brown C.T."/>
            <person name="Sharon I."/>
            <person name="Thomas B.C."/>
            <person name="Castelle C.J."/>
            <person name="Morowitz M.J."/>
            <person name="Banfield J.F."/>
        </authorList>
    </citation>
    <scope>NUCLEOTIDE SEQUENCE</scope>
</reference>
<evidence type="ECO:0000313" key="1">
    <source>
        <dbReference type="EMBL" id="ETJ15890.1"/>
    </source>
</evidence>
<organism evidence="1">
    <name type="scientific">human gut metagenome</name>
    <dbReference type="NCBI Taxonomy" id="408170"/>
    <lineage>
        <taxon>unclassified sequences</taxon>
        <taxon>metagenomes</taxon>
        <taxon>organismal metagenomes</taxon>
    </lineage>
</organism>
<comment type="caution">
    <text evidence="1">The sequence shown here is derived from an EMBL/GenBank/DDBJ whole genome shotgun (WGS) entry which is preliminary data.</text>
</comment>
<gene>
    <name evidence="1" type="ORF">Q604_UNBc4C00174G0001</name>
</gene>
<protein>
    <submittedName>
        <fullName evidence="1">Uncharacterized protein</fullName>
    </submittedName>
</protein>
<name>W1WFK4_9ZZZZ</name>
<feature type="non-terminal residue" evidence="1">
    <location>
        <position position="1"/>
    </location>
</feature>
<proteinExistence type="predicted"/>